<dbReference type="EC" id="2.4.99.28" evidence="11"/>
<dbReference type="PANTHER" id="PTHR30474:SF1">
    <property type="entry name" value="PEPTIDOGLYCAN GLYCOSYLTRANSFERASE MRDB"/>
    <property type="match status" value="1"/>
</dbReference>
<evidence type="ECO:0000256" key="10">
    <source>
        <dbReference type="ARBA" id="ARBA00023316"/>
    </source>
</evidence>
<dbReference type="InterPro" id="IPR018365">
    <property type="entry name" value="Cell_cycle_FtsW-rel_CS"/>
</dbReference>
<dbReference type="Pfam" id="PF01098">
    <property type="entry name" value="FTSW_RODA_SPOVE"/>
    <property type="match status" value="1"/>
</dbReference>
<evidence type="ECO:0000256" key="1">
    <source>
        <dbReference type="ARBA" id="ARBA00004141"/>
    </source>
</evidence>
<keyword evidence="8 11" id="KW-1133">Transmembrane helix</keyword>
<sequence>MNINEDTLPGRIKRAIWQPMDPWLFYAMLAVYIMSLFLLYSADGQDIGQLESKTLHTVLGFVLLWFIARTHPQTLAVFAPPMYIAGVVLLLGVHFFGVTVNGAQRWLDIGVVRIQPSEIMKIGLPMMVAWFFQRYEMSLRWYHYLAAIALVLVPGALILKQPDLGTAILIMASGLFVVFFAGLPWKVIFAAVIGFVAALPLIWNYGMHDYQKTRVLTLLDPTKDPLGAGYHILQSMIAIGSGGVWGKGWLNGTQTHLDYIPEATTDFIFAVYGEEFGLIGNILLLVIYLLILGRGLYIAAKAPTLYSRTLAGALTMTFFCYAFVNMGMVSGILPVVGVPLPLVSYGGTATLSIMVVLALLMGISNQRR</sequence>
<protein>
    <recommendedName>
        <fullName evidence="11">Peptidoglycan glycosyltransferase MrdB</fullName>
        <shortName evidence="11">PGT</shortName>
        <ecNumber evidence="11">2.4.99.28</ecNumber>
    </recommendedName>
    <alternativeName>
        <fullName evidence="11">Cell elongation protein RodA</fullName>
    </alternativeName>
    <alternativeName>
        <fullName evidence="11">Cell wall polymerase</fullName>
    </alternativeName>
    <alternativeName>
        <fullName evidence="11">Peptidoglycan polymerase</fullName>
        <shortName evidence="11">PG polymerase</shortName>
    </alternativeName>
</protein>
<feature type="transmembrane region" description="Helical" evidence="11">
    <location>
        <begin position="23"/>
        <end position="42"/>
    </location>
</feature>
<dbReference type="GO" id="GO:0005886">
    <property type="term" value="C:plasma membrane"/>
    <property type="evidence" value="ECO:0007669"/>
    <property type="project" value="UniProtKB-SubCell"/>
</dbReference>
<keyword evidence="4 11" id="KW-0808">Transferase</keyword>
<evidence type="ECO:0000256" key="5">
    <source>
        <dbReference type="ARBA" id="ARBA00022692"/>
    </source>
</evidence>
<dbReference type="GO" id="GO:0032153">
    <property type="term" value="C:cell division site"/>
    <property type="evidence" value="ECO:0007669"/>
    <property type="project" value="TreeGrafter"/>
</dbReference>
<keyword evidence="5 11" id="KW-0812">Transmembrane</keyword>
<evidence type="ECO:0000313" key="13">
    <source>
        <dbReference type="Proteomes" id="UP000193118"/>
    </source>
</evidence>
<evidence type="ECO:0000256" key="2">
    <source>
        <dbReference type="ARBA" id="ARBA00022475"/>
    </source>
</evidence>
<evidence type="ECO:0000256" key="3">
    <source>
        <dbReference type="ARBA" id="ARBA00022676"/>
    </source>
</evidence>
<dbReference type="EMBL" id="MTBO01000001">
    <property type="protein sequence ID" value="OSI18795.1"/>
    <property type="molecule type" value="Genomic_DNA"/>
</dbReference>
<evidence type="ECO:0000256" key="11">
    <source>
        <dbReference type="HAMAP-Rule" id="MF_02079"/>
    </source>
</evidence>
<dbReference type="GO" id="GO:0009252">
    <property type="term" value="P:peptidoglycan biosynthetic process"/>
    <property type="evidence" value="ECO:0007669"/>
    <property type="project" value="UniProtKB-UniRule"/>
</dbReference>
<keyword evidence="13" id="KW-1185">Reference proteome</keyword>
<dbReference type="UniPathway" id="UPA00219"/>
<feature type="transmembrane region" description="Helical" evidence="11">
    <location>
        <begin position="342"/>
        <end position="363"/>
    </location>
</feature>
<dbReference type="GO" id="GO:0015648">
    <property type="term" value="F:lipid-linked peptidoglycan transporter activity"/>
    <property type="evidence" value="ECO:0007669"/>
    <property type="project" value="TreeGrafter"/>
</dbReference>
<dbReference type="GO" id="GO:0051301">
    <property type="term" value="P:cell division"/>
    <property type="evidence" value="ECO:0007669"/>
    <property type="project" value="InterPro"/>
</dbReference>
<dbReference type="PANTHER" id="PTHR30474">
    <property type="entry name" value="CELL CYCLE PROTEIN"/>
    <property type="match status" value="1"/>
</dbReference>
<dbReference type="Proteomes" id="UP000193118">
    <property type="component" value="Unassembled WGS sequence"/>
</dbReference>
<keyword evidence="9 11" id="KW-0472">Membrane</keyword>
<dbReference type="InterPro" id="IPR001182">
    <property type="entry name" value="FtsW/RodA"/>
</dbReference>
<keyword evidence="11" id="KW-0997">Cell inner membrane</keyword>
<evidence type="ECO:0000313" key="12">
    <source>
        <dbReference type="EMBL" id="OSI18795.1"/>
    </source>
</evidence>
<comment type="subcellular location">
    <subcellularLocation>
        <location evidence="11">Cell inner membrane</location>
        <topology evidence="11">Multi-pass membrane protein</topology>
    </subcellularLocation>
    <subcellularLocation>
        <location evidence="1">Membrane</location>
        <topology evidence="1">Multi-pass membrane protein</topology>
    </subcellularLocation>
</comment>
<comment type="pathway">
    <text evidence="11">Cell wall biogenesis; peptidoglycan biosynthesis.</text>
</comment>
<dbReference type="AlphaFoldDB" id="A0A1X3DG91"/>
<feature type="transmembrane region" description="Helical" evidence="11">
    <location>
        <begin position="83"/>
        <end position="107"/>
    </location>
</feature>
<evidence type="ECO:0000256" key="8">
    <source>
        <dbReference type="ARBA" id="ARBA00022989"/>
    </source>
</evidence>
<feature type="transmembrane region" description="Helical" evidence="11">
    <location>
        <begin position="309"/>
        <end position="336"/>
    </location>
</feature>
<comment type="catalytic activity">
    <reaction evidence="11">
        <text>[GlcNAc-(1-&gt;4)-Mur2Ac(oyl-L-Ala-gamma-D-Glu-L-Lys-D-Ala-D-Ala)](n)-di-trans,octa-cis-undecaprenyl diphosphate + beta-D-GlcNAc-(1-&gt;4)-Mur2Ac(oyl-L-Ala-gamma-D-Glu-L-Lys-D-Ala-D-Ala)-di-trans,octa-cis-undecaprenyl diphosphate = [GlcNAc-(1-&gt;4)-Mur2Ac(oyl-L-Ala-gamma-D-Glu-L-Lys-D-Ala-D-Ala)](n+1)-di-trans,octa-cis-undecaprenyl diphosphate + di-trans,octa-cis-undecaprenyl diphosphate + H(+)</text>
        <dbReference type="Rhea" id="RHEA:23708"/>
        <dbReference type="Rhea" id="RHEA-COMP:9602"/>
        <dbReference type="Rhea" id="RHEA-COMP:9603"/>
        <dbReference type="ChEBI" id="CHEBI:15378"/>
        <dbReference type="ChEBI" id="CHEBI:58405"/>
        <dbReference type="ChEBI" id="CHEBI:60033"/>
        <dbReference type="ChEBI" id="CHEBI:78435"/>
        <dbReference type="EC" id="2.4.99.28"/>
    </reaction>
</comment>
<comment type="caution">
    <text evidence="12">The sequence shown here is derived from an EMBL/GenBank/DDBJ whole genome shotgun (WGS) entry which is preliminary data.</text>
</comment>
<feature type="transmembrane region" description="Helical" evidence="11">
    <location>
        <begin position="141"/>
        <end position="159"/>
    </location>
</feature>
<feature type="transmembrane region" description="Helical" evidence="11">
    <location>
        <begin position="164"/>
        <end position="181"/>
    </location>
</feature>
<dbReference type="GO" id="GO:0008360">
    <property type="term" value="P:regulation of cell shape"/>
    <property type="evidence" value="ECO:0007669"/>
    <property type="project" value="UniProtKB-KW"/>
</dbReference>
<dbReference type="NCBIfam" id="TIGR02210">
    <property type="entry name" value="rodA_shape"/>
    <property type="match status" value="1"/>
</dbReference>
<keyword evidence="6 11" id="KW-0133">Cell shape</keyword>
<accession>A0A1X3DG91</accession>
<evidence type="ECO:0000256" key="6">
    <source>
        <dbReference type="ARBA" id="ARBA00022960"/>
    </source>
</evidence>
<feature type="transmembrane region" description="Helical" evidence="11">
    <location>
        <begin position="54"/>
        <end position="71"/>
    </location>
</feature>
<dbReference type="GO" id="GO:0008955">
    <property type="term" value="F:peptidoglycan glycosyltransferase activity"/>
    <property type="evidence" value="ECO:0007669"/>
    <property type="project" value="UniProtKB-UniRule"/>
</dbReference>
<evidence type="ECO:0000256" key="9">
    <source>
        <dbReference type="ARBA" id="ARBA00023136"/>
    </source>
</evidence>
<organism evidence="12 13">
    <name type="scientific">Neisseria dentiae</name>
    <dbReference type="NCBI Taxonomy" id="194197"/>
    <lineage>
        <taxon>Bacteria</taxon>
        <taxon>Pseudomonadati</taxon>
        <taxon>Pseudomonadota</taxon>
        <taxon>Betaproteobacteria</taxon>
        <taxon>Neisseriales</taxon>
        <taxon>Neisseriaceae</taxon>
        <taxon>Neisseria</taxon>
    </lineage>
</organism>
<keyword evidence="7 11" id="KW-0573">Peptidoglycan synthesis</keyword>
<dbReference type="STRING" id="194197.BWD09_00610"/>
<dbReference type="GO" id="GO:0071555">
    <property type="term" value="P:cell wall organization"/>
    <property type="evidence" value="ECO:0007669"/>
    <property type="project" value="UniProtKB-KW"/>
</dbReference>
<dbReference type="InterPro" id="IPR011923">
    <property type="entry name" value="RodA/MrdB"/>
</dbReference>
<evidence type="ECO:0000256" key="7">
    <source>
        <dbReference type="ARBA" id="ARBA00022984"/>
    </source>
</evidence>
<feature type="transmembrane region" description="Helical" evidence="11">
    <location>
        <begin position="276"/>
        <end position="297"/>
    </location>
</feature>
<comment type="function">
    <text evidence="11">Peptidoglycan polymerase that is essential for cell wall elongation.</text>
</comment>
<dbReference type="HAMAP" id="MF_02079">
    <property type="entry name" value="PGT_RodA"/>
    <property type="match status" value="1"/>
</dbReference>
<keyword evidence="3 11" id="KW-0328">Glycosyltransferase</keyword>
<keyword evidence="10 11" id="KW-0961">Cell wall biogenesis/degradation</keyword>
<evidence type="ECO:0000256" key="4">
    <source>
        <dbReference type="ARBA" id="ARBA00022679"/>
    </source>
</evidence>
<dbReference type="PROSITE" id="PS00428">
    <property type="entry name" value="FTSW_RODA_SPOVE"/>
    <property type="match status" value="1"/>
</dbReference>
<proteinExistence type="inferred from homology"/>
<keyword evidence="2 11" id="KW-1003">Cell membrane</keyword>
<comment type="similarity">
    <text evidence="11">Belongs to the SEDS family. MrdB/RodA subfamily.</text>
</comment>
<feature type="transmembrane region" description="Helical" evidence="11">
    <location>
        <begin position="226"/>
        <end position="245"/>
    </location>
</feature>
<name>A0A1X3DG91_9NEIS</name>
<reference evidence="13" key="1">
    <citation type="submission" date="2017-01" db="EMBL/GenBank/DDBJ databases">
        <authorList>
            <person name="Wolfgang W.J."/>
            <person name="Cole J."/>
            <person name="Wroblewski D."/>
            <person name="Mcginnis J."/>
            <person name="Musser K.A."/>
        </authorList>
    </citation>
    <scope>NUCLEOTIDE SEQUENCE [LARGE SCALE GENOMIC DNA]</scope>
    <source>
        <strain evidence="13">DSM 19151</strain>
    </source>
</reference>
<gene>
    <name evidence="11" type="primary">mrdB</name>
    <name evidence="11" type="synonym">rodA</name>
    <name evidence="12" type="ORF">BWD09_00610</name>
</gene>
<feature type="transmembrane region" description="Helical" evidence="11">
    <location>
        <begin position="187"/>
        <end position="205"/>
    </location>
</feature>